<protein>
    <submittedName>
        <fullName evidence="8">Nuclear export mediator factor NEMF like</fullName>
    </submittedName>
</protein>
<reference evidence="8 9" key="1">
    <citation type="submission" date="2017-07" db="EMBL/GenBank/DDBJ databases">
        <title>An improved, manually edited Actinidia chinensis var. chinensis (kiwifruit) genome highlights the challenges associated with draft genomes and gene prediction in plants.</title>
        <authorList>
            <person name="Pilkington S."/>
            <person name="Crowhurst R."/>
            <person name="Hilario E."/>
            <person name="Nardozza S."/>
            <person name="Fraser L."/>
            <person name="Peng Y."/>
            <person name="Gunaseelan K."/>
            <person name="Simpson R."/>
            <person name="Tahir J."/>
            <person name="Deroles S."/>
            <person name="Templeton K."/>
            <person name="Luo Z."/>
            <person name="Davy M."/>
            <person name="Cheng C."/>
            <person name="Mcneilage M."/>
            <person name="Scaglione D."/>
            <person name="Liu Y."/>
            <person name="Zhang Q."/>
            <person name="Datson P."/>
            <person name="De Silva N."/>
            <person name="Gardiner S."/>
            <person name="Bassett H."/>
            <person name="Chagne D."/>
            <person name="Mccallum J."/>
            <person name="Dzierzon H."/>
            <person name="Deng C."/>
            <person name="Wang Y.-Y."/>
            <person name="Barron N."/>
            <person name="Manako K."/>
            <person name="Bowen J."/>
            <person name="Foster T."/>
            <person name="Erridge Z."/>
            <person name="Tiffin H."/>
            <person name="Waite C."/>
            <person name="Davies K."/>
            <person name="Grierson E."/>
            <person name="Laing W."/>
            <person name="Kirk R."/>
            <person name="Chen X."/>
            <person name="Wood M."/>
            <person name="Montefiori M."/>
            <person name="Brummell D."/>
            <person name="Schwinn K."/>
            <person name="Catanach A."/>
            <person name="Fullerton C."/>
            <person name="Li D."/>
            <person name="Meiyalaghan S."/>
            <person name="Nieuwenhuizen N."/>
            <person name="Read N."/>
            <person name="Prakash R."/>
            <person name="Hunter D."/>
            <person name="Zhang H."/>
            <person name="Mckenzie M."/>
            <person name="Knabel M."/>
            <person name="Harris A."/>
            <person name="Allan A."/>
            <person name="Chen A."/>
            <person name="Janssen B."/>
            <person name="Plunkett B."/>
            <person name="Dwamena C."/>
            <person name="Voogd C."/>
            <person name="Leif D."/>
            <person name="Lafferty D."/>
            <person name="Souleyre E."/>
            <person name="Varkonyi-Gasic E."/>
            <person name="Gambi F."/>
            <person name="Hanley J."/>
            <person name="Yao J.-L."/>
            <person name="Cheung J."/>
            <person name="David K."/>
            <person name="Warren B."/>
            <person name="Marsh K."/>
            <person name="Snowden K."/>
            <person name="Lin-Wang K."/>
            <person name="Brian L."/>
            <person name="Martinez-Sanchez M."/>
            <person name="Wang M."/>
            <person name="Ileperuma N."/>
            <person name="Macnee N."/>
            <person name="Campin R."/>
            <person name="Mcatee P."/>
            <person name="Drummond R."/>
            <person name="Espley R."/>
            <person name="Ireland H."/>
            <person name="Wu R."/>
            <person name="Atkinson R."/>
            <person name="Karunairetnam S."/>
            <person name="Bulley S."/>
            <person name="Chunkath S."/>
            <person name="Hanley Z."/>
            <person name="Storey R."/>
            <person name="Thrimawithana A."/>
            <person name="Thomson S."/>
            <person name="David C."/>
            <person name="Testolin R."/>
        </authorList>
    </citation>
    <scope>NUCLEOTIDE SEQUENCE [LARGE SCALE GENOMIC DNA]</scope>
    <source>
        <strain evidence="9">cv. Red5</strain>
        <tissue evidence="8">Young leaf</tissue>
    </source>
</reference>
<dbReference type="Pfam" id="PF05833">
    <property type="entry name" value="NFACT_N"/>
    <property type="match status" value="1"/>
</dbReference>
<dbReference type="Pfam" id="PF00098">
    <property type="entry name" value="zf-CCHC"/>
    <property type="match status" value="1"/>
</dbReference>
<dbReference type="AlphaFoldDB" id="A0A2R6Q3X5"/>
<dbReference type="SUPFAM" id="SSF57756">
    <property type="entry name" value="Retrovirus zinc finger-like domains"/>
    <property type="match status" value="1"/>
</dbReference>
<keyword evidence="4" id="KW-0175">Coiled coil</keyword>
<feature type="compositionally biased region" description="Basic and acidic residues" evidence="6">
    <location>
        <begin position="763"/>
        <end position="782"/>
    </location>
</feature>
<dbReference type="SMART" id="SM00343">
    <property type="entry name" value="ZnF_C2HC"/>
    <property type="match status" value="1"/>
</dbReference>
<feature type="domain" description="CCHC-type" evidence="7">
    <location>
        <begin position="899"/>
        <end position="914"/>
    </location>
</feature>
<evidence type="ECO:0000259" key="7">
    <source>
        <dbReference type="PROSITE" id="PS50158"/>
    </source>
</evidence>
<evidence type="ECO:0000256" key="1">
    <source>
        <dbReference type="ARBA" id="ARBA00004496"/>
    </source>
</evidence>
<dbReference type="EMBL" id="NKQK01000020">
    <property type="protein sequence ID" value="PSS01553.1"/>
    <property type="molecule type" value="Genomic_DNA"/>
</dbReference>
<dbReference type="PANTHER" id="PTHR15239">
    <property type="entry name" value="NUCLEAR EXPORT MEDIATOR FACTOR NEMF"/>
    <property type="match status" value="1"/>
</dbReference>
<dbReference type="Gene3D" id="2.30.310.10">
    <property type="entry name" value="ibrinogen binding protein from staphylococcus aureus domain"/>
    <property type="match status" value="1"/>
</dbReference>
<dbReference type="FunCoup" id="A0A2R6Q3X5">
    <property type="interactions" value="5544"/>
</dbReference>
<keyword evidence="5" id="KW-0863">Zinc-finger</keyword>
<keyword evidence="5" id="KW-0479">Metal-binding</keyword>
<dbReference type="GO" id="GO:1990116">
    <property type="term" value="P:ribosome-associated ubiquitin-dependent protein catabolic process"/>
    <property type="evidence" value="ECO:0007669"/>
    <property type="project" value="TreeGrafter"/>
</dbReference>
<dbReference type="OrthoDB" id="207084at2759"/>
<comment type="subcellular location">
    <subcellularLocation>
        <location evidence="1">Cytoplasm</location>
    </subcellularLocation>
</comment>
<dbReference type="InterPro" id="IPR021846">
    <property type="entry name" value="NFACT-C"/>
</dbReference>
<dbReference type="Gramene" id="PSS01553">
    <property type="protein sequence ID" value="PSS01553"/>
    <property type="gene ID" value="CEY00_Acc22909"/>
</dbReference>
<sequence length="1068" mass="119207">MVKVRMNTADVAAEVKCLRRLIGMRCSNVYDLSPKTYVFKLMNSSGVTESGESEKVLLLMESGVRLHTTAYVRDKSNTPSGFTLKLRKHIRTRRLEDVRQLGYDRIILFQFGLGANAHYIILELYAQGNILLTDSEFMVMTLLRSHRDDDKGFAIMSRHRYPVEICRVFERTTIVKLQAALASLEEVDNTDNNEGGISDPGSKGKQGNRKGGKLLESNKTSNDGSRAKQATLKVFLGEVLGYGPQLSEHIILDTGLLPHTKVGRDFKLDDATVQVLDEAVAKFEDWLEDIISGDRIPEGYILMQQNNLGKKEYITSEAGSSDKIYDEFCPLLLNQFKSRDSVKFETFDAALDEFYSKIESQRVEQQQKAKEGSAMQKLSKIRVDQENRVHTLKKEVDSCIKMAELIEYNLEDVDAAILAVRVALANGMSWEDLARMVKEEKKSGNPVAGLIDKLHLERNCMTLFLSNNLRKVHWFEKFNWSISSENYLIISGRDAQQNEMIVKRYMSKGDLYIHADLHGASSTVIKNHKPEHPIPPLTLNQAGCFTVCHSQAWDSKIVTSAWWVYPHQVSKTAPTGEYLTVGSFMIRGKKNFLPPHPLIMGFGILFRLDESSLGSHLNERRVRGDEEGINDTEEAGSLKEISDSESENEVTDEKHTLESQRVIDSSTDHGELISGGLSLEVSSGNGLSCSDIKAISLDEVPVEDRRTLNGVDNERITKITGEGVASVSPQLEDILDRTLELGAAAASGKNYGLHTSQVYSAEDQYHEEDRRTAREKPYISKAERRKLKKGQKSSTMVATVEHEKEEEEDNSATTSQCDKDVQNLKPGGGGKISRGQRSKLKKLKEKYANQDEEERSIRMALLCSAGRAQKNDKDSQNGKATTEKGMTPAIGAEDTAKICYKCKKVGHLSRDCQEHPNETEHGQSNGQLQENTANLMDKIAMEEDDIHEIGEEEKGKLTDVDYLTGNPLPSDILLYAVPVCGPYSALQSYKYRVKIVPGTAKKGKAAKMAMNLFSHMPEATNREKELMKACTDPELMAALIGNVKITAAGLTQLKQKQKKGKKTNKEAS</sequence>
<keyword evidence="5" id="KW-0862">Zinc</keyword>
<evidence type="ECO:0000313" key="8">
    <source>
        <dbReference type="EMBL" id="PSS01553.1"/>
    </source>
</evidence>
<dbReference type="Gene3D" id="4.10.60.10">
    <property type="entry name" value="Zinc finger, CCHC-type"/>
    <property type="match status" value="1"/>
</dbReference>
<feature type="region of interest" description="Disordered" evidence="6">
    <location>
        <begin position="865"/>
        <end position="888"/>
    </location>
</feature>
<dbReference type="InterPro" id="IPR036875">
    <property type="entry name" value="Znf_CCHC_sf"/>
</dbReference>
<evidence type="ECO:0000256" key="2">
    <source>
        <dbReference type="ARBA" id="ARBA00008318"/>
    </source>
</evidence>
<evidence type="ECO:0000313" key="9">
    <source>
        <dbReference type="Proteomes" id="UP000241394"/>
    </source>
</evidence>
<proteinExistence type="inferred from homology"/>
<keyword evidence="3" id="KW-0963">Cytoplasm</keyword>
<dbReference type="FunFam" id="2.30.310.10:FF:000002">
    <property type="entry name" value="nuclear export mediator factor Nemf"/>
    <property type="match status" value="1"/>
</dbReference>
<gene>
    <name evidence="8" type="ORF">CEY00_Acc22909</name>
</gene>
<reference evidence="9" key="2">
    <citation type="journal article" date="2018" name="BMC Genomics">
        <title>A manually annotated Actinidia chinensis var. chinensis (kiwifruit) genome highlights the challenges associated with draft genomes and gene prediction in plants.</title>
        <authorList>
            <person name="Pilkington S.M."/>
            <person name="Crowhurst R."/>
            <person name="Hilario E."/>
            <person name="Nardozza S."/>
            <person name="Fraser L."/>
            <person name="Peng Y."/>
            <person name="Gunaseelan K."/>
            <person name="Simpson R."/>
            <person name="Tahir J."/>
            <person name="Deroles S.C."/>
            <person name="Templeton K."/>
            <person name="Luo Z."/>
            <person name="Davy M."/>
            <person name="Cheng C."/>
            <person name="McNeilage M."/>
            <person name="Scaglione D."/>
            <person name="Liu Y."/>
            <person name="Zhang Q."/>
            <person name="Datson P."/>
            <person name="De Silva N."/>
            <person name="Gardiner S.E."/>
            <person name="Bassett H."/>
            <person name="Chagne D."/>
            <person name="McCallum J."/>
            <person name="Dzierzon H."/>
            <person name="Deng C."/>
            <person name="Wang Y.Y."/>
            <person name="Barron L."/>
            <person name="Manako K."/>
            <person name="Bowen J."/>
            <person name="Foster T.M."/>
            <person name="Erridge Z.A."/>
            <person name="Tiffin H."/>
            <person name="Waite C.N."/>
            <person name="Davies K.M."/>
            <person name="Grierson E.P."/>
            <person name="Laing W.A."/>
            <person name="Kirk R."/>
            <person name="Chen X."/>
            <person name="Wood M."/>
            <person name="Montefiori M."/>
            <person name="Brummell D.A."/>
            <person name="Schwinn K.E."/>
            <person name="Catanach A."/>
            <person name="Fullerton C."/>
            <person name="Li D."/>
            <person name="Meiyalaghan S."/>
            <person name="Nieuwenhuizen N."/>
            <person name="Read N."/>
            <person name="Prakash R."/>
            <person name="Hunter D."/>
            <person name="Zhang H."/>
            <person name="McKenzie M."/>
            <person name="Knabel M."/>
            <person name="Harris A."/>
            <person name="Allan A.C."/>
            <person name="Gleave A."/>
            <person name="Chen A."/>
            <person name="Janssen B.J."/>
            <person name="Plunkett B."/>
            <person name="Ampomah-Dwamena C."/>
            <person name="Voogd C."/>
            <person name="Leif D."/>
            <person name="Lafferty D."/>
            <person name="Souleyre E.J.F."/>
            <person name="Varkonyi-Gasic E."/>
            <person name="Gambi F."/>
            <person name="Hanley J."/>
            <person name="Yao J.L."/>
            <person name="Cheung J."/>
            <person name="David K.M."/>
            <person name="Warren B."/>
            <person name="Marsh K."/>
            <person name="Snowden K.C."/>
            <person name="Lin-Wang K."/>
            <person name="Brian L."/>
            <person name="Martinez-Sanchez M."/>
            <person name="Wang M."/>
            <person name="Ileperuma N."/>
            <person name="Macnee N."/>
            <person name="Campin R."/>
            <person name="McAtee P."/>
            <person name="Drummond R.S.M."/>
            <person name="Espley R.V."/>
            <person name="Ireland H.S."/>
            <person name="Wu R."/>
            <person name="Atkinson R.G."/>
            <person name="Karunairetnam S."/>
            <person name="Bulley S."/>
            <person name="Chunkath S."/>
            <person name="Hanley Z."/>
            <person name="Storey R."/>
            <person name="Thrimawithana A.H."/>
            <person name="Thomson S."/>
            <person name="David C."/>
            <person name="Testolin R."/>
            <person name="Huang H."/>
            <person name="Hellens R.P."/>
            <person name="Schaffer R.J."/>
        </authorList>
    </citation>
    <scope>NUCLEOTIDE SEQUENCE [LARGE SCALE GENOMIC DNA]</scope>
    <source>
        <strain evidence="9">cv. Red5</strain>
    </source>
</reference>
<name>A0A2R6Q3X5_ACTCC</name>
<dbReference type="InterPro" id="IPR008532">
    <property type="entry name" value="NFACT_RNA-bd"/>
</dbReference>
<dbReference type="Pfam" id="PF11923">
    <property type="entry name" value="NFACT-C"/>
    <property type="match status" value="1"/>
</dbReference>
<dbReference type="InParanoid" id="A0A2R6Q3X5"/>
<dbReference type="GO" id="GO:0043023">
    <property type="term" value="F:ribosomal large subunit binding"/>
    <property type="evidence" value="ECO:0007669"/>
    <property type="project" value="TreeGrafter"/>
</dbReference>
<dbReference type="GO" id="GO:0000049">
    <property type="term" value="F:tRNA binding"/>
    <property type="evidence" value="ECO:0007669"/>
    <property type="project" value="TreeGrafter"/>
</dbReference>
<evidence type="ECO:0000256" key="3">
    <source>
        <dbReference type="ARBA" id="ARBA00022490"/>
    </source>
</evidence>
<evidence type="ECO:0000256" key="5">
    <source>
        <dbReference type="PROSITE-ProRule" id="PRU00047"/>
    </source>
</evidence>
<feature type="region of interest" description="Disordered" evidence="6">
    <location>
        <begin position="624"/>
        <end position="656"/>
    </location>
</feature>
<evidence type="ECO:0000256" key="4">
    <source>
        <dbReference type="ARBA" id="ARBA00023054"/>
    </source>
</evidence>
<dbReference type="GO" id="GO:0008270">
    <property type="term" value="F:zinc ion binding"/>
    <property type="evidence" value="ECO:0007669"/>
    <property type="project" value="UniProtKB-KW"/>
</dbReference>
<comment type="caution">
    <text evidence="8">The sequence shown here is derived from an EMBL/GenBank/DDBJ whole genome shotgun (WGS) entry which is preliminary data.</text>
</comment>
<comment type="similarity">
    <text evidence="2">Belongs to the NEMF family.</text>
</comment>
<organism evidence="8 9">
    <name type="scientific">Actinidia chinensis var. chinensis</name>
    <name type="common">Chinese soft-hair kiwi</name>
    <dbReference type="NCBI Taxonomy" id="1590841"/>
    <lineage>
        <taxon>Eukaryota</taxon>
        <taxon>Viridiplantae</taxon>
        <taxon>Streptophyta</taxon>
        <taxon>Embryophyta</taxon>
        <taxon>Tracheophyta</taxon>
        <taxon>Spermatophyta</taxon>
        <taxon>Magnoliopsida</taxon>
        <taxon>eudicotyledons</taxon>
        <taxon>Gunneridae</taxon>
        <taxon>Pentapetalae</taxon>
        <taxon>asterids</taxon>
        <taxon>Ericales</taxon>
        <taxon>Actinidiaceae</taxon>
        <taxon>Actinidia</taxon>
    </lineage>
</organism>
<dbReference type="Pfam" id="PF05670">
    <property type="entry name" value="NFACT-R_1"/>
    <property type="match status" value="1"/>
</dbReference>
<dbReference type="STRING" id="1590841.A0A2R6Q3X5"/>
<dbReference type="PROSITE" id="PS50158">
    <property type="entry name" value="ZF_CCHC"/>
    <property type="match status" value="1"/>
</dbReference>
<dbReference type="PANTHER" id="PTHR15239:SF6">
    <property type="entry name" value="RIBOSOME QUALITY CONTROL COMPLEX SUBUNIT NEMF"/>
    <property type="match status" value="1"/>
</dbReference>
<accession>A0A2R6Q3X5</accession>
<feature type="region of interest" description="Disordered" evidence="6">
    <location>
        <begin position="762"/>
        <end position="841"/>
    </location>
</feature>
<dbReference type="InterPro" id="IPR001878">
    <property type="entry name" value="Znf_CCHC"/>
</dbReference>
<dbReference type="InterPro" id="IPR051608">
    <property type="entry name" value="RQC_Subunit_NEMF"/>
</dbReference>
<dbReference type="GO" id="GO:1990112">
    <property type="term" value="C:RQC complex"/>
    <property type="evidence" value="ECO:0007669"/>
    <property type="project" value="TreeGrafter"/>
</dbReference>
<evidence type="ECO:0000256" key="6">
    <source>
        <dbReference type="SAM" id="MobiDB-lite"/>
    </source>
</evidence>
<dbReference type="OMA" id="CEAGAWC"/>
<dbReference type="GO" id="GO:0072344">
    <property type="term" value="P:rescue of stalled ribosome"/>
    <property type="evidence" value="ECO:0007669"/>
    <property type="project" value="TreeGrafter"/>
</dbReference>
<dbReference type="GO" id="GO:0005737">
    <property type="term" value="C:cytoplasm"/>
    <property type="evidence" value="ECO:0007669"/>
    <property type="project" value="UniProtKB-SubCell"/>
</dbReference>
<feature type="region of interest" description="Disordered" evidence="6">
    <location>
        <begin position="189"/>
        <end position="225"/>
    </location>
</feature>
<dbReference type="Proteomes" id="UP000241394">
    <property type="component" value="Chromosome LG20"/>
</dbReference>
<keyword evidence="9" id="KW-1185">Reference proteome</keyword>